<dbReference type="GO" id="GO:0016491">
    <property type="term" value="F:oxidoreductase activity"/>
    <property type="evidence" value="ECO:0007669"/>
    <property type="project" value="InterPro"/>
</dbReference>
<dbReference type="SMART" id="SM00829">
    <property type="entry name" value="PKS_ER"/>
    <property type="match status" value="1"/>
</dbReference>
<dbReference type="RefSeq" id="WP_111064203.1">
    <property type="nucleotide sequence ID" value="NZ_JBHUCU010000009.1"/>
</dbReference>
<dbReference type="Gene3D" id="3.40.50.720">
    <property type="entry name" value="NAD(P)-binding Rossmann-like Domain"/>
    <property type="match status" value="1"/>
</dbReference>
<dbReference type="OrthoDB" id="9787435at2"/>
<dbReference type="AlphaFoldDB" id="A0A2W1NDK6"/>
<dbReference type="Proteomes" id="UP000249248">
    <property type="component" value="Unassembled WGS sequence"/>
</dbReference>
<reference evidence="2 3" key="1">
    <citation type="submission" date="2018-06" db="EMBL/GenBank/DDBJ databases">
        <title>The draft genome sequence of Crocinitomix sp. SM1701.</title>
        <authorList>
            <person name="Zhang X."/>
        </authorList>
    </citation>
    <scope>NUCLEOTIDE SEQUENCE [LARGE SCALE GENOMIC DNA]</scope>
    <source>
        <strain evidence="2 3">SM1701</strain>
    </source>
</reference>
<dbReference type="InterPro" id="IPR013154">
    <property type="entry name" value="ADH-like_N"/>
</dbReference>
<name>A0A2W1NDK6_9FLAO</name>
<dbReference type="InterPro" id="IPR036291">
    <property type="entry name" value="NAD(P)-bd_dom_sf"/>
</dbReference>
<dbReference type="PANTHER" id="PTHR11695:SF294">
    <property type="entry name" value="RETICULON-4-INTERACTING PROTEIN 1, MITOCHONDRIAL"/>
    <property type="match status" value="1"/>
</dbReference>
<keyword evidence="3" id="KW-1185">Reference proteome</keyword>
<evidence type="ECO:0000313" key="2">
    <source>
        <dbReference type="EMBL" id="PZE16156.1"/>
    </source>
</evidence>
<proteinExistence type="predicted"/>
<dbReference type="Pfam" id="PF13602">
    <property type="entry name" value="ADH_zinc_N_2"/>
    <property type="match status" value="1"/>
</dbReference>
<dbReference type="CDD" id="cd05289">
    <property type="entry name" value="MDR_like_2"/>
    <property type="match status" value="1"/>
</dbReference>
<protein>
    <submittedName>
        <fullName evidence="2">NADP-dependent oxidoreductase</fullName>
    </submittedName>
</protein>
<dbReference type="SUPFAM" id="SSF51735">
    <property type="entry name" value="NAD(P)-binding Rossmann-fold domains"/>
    <property type="match status" value="1"/>
</dbReference>
<evidence type="ECO:0000313" key="3">
    <source>
        <dbReference type="Proteomes" id="UP000249248"/>
    </source>
</evidence>
<sequence>MKALFLTRYGLSINKNVKFFEREIDDPKRDEVRIETYAAGLNPIDQKIIFGLALIIMKPKRPFPLGFDLAGIVVKKGDAVTDLNIGDKVYSKVPWDQMGTISEQILVRANMVALKPKNTTFAAAAGLPLVACTVLDSFQVANIKKGSKILIHAGSGGIGTFAIQYAKYLGAYVYTTTSTKNVALVKSLGADVVIDYKKQDYRKIVKDLDVVYDTLGRKYTRQALSVIKKGGKIISIAGHHDDATLKKVGISKFFRILFQIKGSILMYRMKRKGVFYKHVWSYPNKKKLNYIRVLIESEKIKPVNDKEFPFEKAAEALAYLRTNRAKGKVTIKIKEAVIS</sequence>
<dbReference type="EMBL" id="QKSB01000011">
    <property type="protein sequence ID" value="PZE16156.1"/>
    <property type="molecule type" value="Genomic_DNA"/>
</dbReference>
<dbReference type="SUPFAM" id="SSF50129">
    <property type="entry name" value="GroES-like"/>
    <property type="match status" value="1"/>
</dbReference>
<organism evidence="2 3">
    <name type="scientific">Putridiphycobacter roseus</name>
    <dbReference type="NCBI Taxonomy" id="2219161"/>
    <lineage>
        <taxon>Bacteria</taxon>
        <taxon>Pseudomonadati</taxon>
        <taxon>Bacteroidota</taxon>
        <taxon>Flavobacteriia</taxon>
        <taxon>Flavobacteriales</taxon>
        <taxon>Crocinitomicaceae</taxon>
        <taxon>Putridiphycobacter</taxon>
    </lineage>
</organism>
<gene>
    <name evidence="2" type="ORF">DNU06_14420</name>
</gene>
<comment type="caution">
    <text evidence="2">The sequence shown here is derived from an EMBL/GenBank/DDBJ whole genome shotgun (WGS) entry which is preliminary data.</text>
</comment>
<dbReference type="Gene3D" id="3.90.180.10">
    <property type="entry name" value="Medium-chain alcohol dehydrogenases, catalytic domain"/>
    <property type="match status" value="1"/>
</dbReference>
<feature type="domain" description="Enoyl reductase (ER)" evidence="1">
    <location>
        <begin position="12"/>
        <end position="331"/>
    </location>
</feature>
<dbReference type="InterPro" id="IPR050700">
    <property type="entry name" value="YIM1/Zinc_Alcohol_DH_Fams"/>
</dbReference>
<accession>A0A2W1NDK6</accession>
<dbReference type="InterPro" id="IPR011032">
    <property type="entry name" value="GroES-like_sf"/>
</dbReference>
<evidence type="ECO:0000259" key="1">
    <source>
        <dbReference type="SMART" id="SM00829"/>
    </source>
</evidence>
<dbReference type="PANTHER" id="PTHR11695">
    <property type="entry name" value="ALCOHOL DEHYDROGENASE RELATED"/>
    <property type="match status" value="1"/>
</dbReference>
<dbReference type="Pfam" id="PF08240">
    <property type="entry name" value="ADH_N"/>
    <property type="match status" value="1"/>
</dbReference>
<dbReference type="InterPro" id="IPR020843">
    <property type="entry name" value="ER"/>
</dbReference>